<evidence type="ECO:0000256" key="4">
    <source>
        <dbReference type="SAM" id="MobiDB-lite"/>
    </source>
</evidence>
<organism evidence="5 6">
    <name type="scientific">Limosilactobacillus coleohominis 101-4-CHN</name>
    <dbReference type="NCBI Taxonomy" id="575594"/>
    <lineage>
        <taxon>Bacteria</taxon>
        <taxon>Bacillati</taxon>
        <taxon>Bacillota</taxon>
        <taxon>Bacilli</taxon>
        <taxon>Lactobacillales</taxon>
        <taxon>Lactobacillaceae</taxon>
        <taxon>Limosilactobacillus</taxon>
    </lineage>
</organism>
<dbReference type="RefSeq" id="WP_006917480.1">
    <property type="nucleotide sequence ID" value="NZ_GG698806.1"/>
</dbReference>
<evidence type="ECO:0000256" key="3">
    <source>
        <dbReference type="RuleBase" id="RU000524"/>
    </source>
</evidence>
<dbReference type="eggNOG" id="COG0629">
    <property type="taxonomic scope" value="Bacteria"/>
</dbReference>
<feature type="region of interest" description="Disordered" evidence="4">
    <location>
        <begin position="104"/>
        <end position="221"/>
    </location>
</feature>
<dbReference type="InterPro" id="IPR011344">
    <property type="entry name" value="ssDNA-bd"/>
</dbReference>
<dbReference type="SUPFAM" id="SSF50249">
    <property type="entry name" value="Nucleic acid-binding proteins"/>
    <property type="match status" value="1"/>
</dbReference>
<evidence type="ECO:0000256" key="2">
    <source>
        <dbReference type="HAMAP-Rule" id="MF_00984"/>
    </source>
</evidence>
<dbReference type="PANTHER" id="PTHR10302">
    <property type="entry name" value="SINGLE-STRANDED DNA-BINDING PROTEIN"/>
    <property type="match status" value="1"/>
</dbReference>
<protein>
    <recommendedName>
        <fullName evidence="2 3">Single-stranded DNA-binding protein</fullName>
        <shortName evidence="2">SSB</shortName>
    </recommendedName>
</protein>
<gene>
    <name evidence="5" type="ORF">HMPREF0501_01539</name>
</gene>
<evidence type="ECO:0000313" key="5">
    <source>
        <dbReference type="EMBL" id="EEU29745.1"/>
    </source>
</evidence>
<keyword evidence="6" id="KW-1185">Reference proteome</keyword>
<evidence type="ECO:0000313" key="6">
    <source>
        <dbReference type="Proteomes" id="UP000003987"/>
    </source>
</evidence>
<feature type="compositionally biased region" description="Low complexity" evidence="4">
    <location>
        <begin position="125"/>
        <end position="163"/>
    </location>
</feature>
<dbReference type="InterPro" id="IPR000424">
    <property type="entry name" value="Primosome_PriB/ssb"/>
</dbReference>
<proteinExistence type="inferred from homology"/>
<evidence type="ECO:0000256" key="1">
    <source>
        <dbReference type="ARBA" id="ARBA00023125"/>
    </source>
</evidence>
<dbReference type="Pfam" id="PF00436">
    <property type="entry name" value="SSB"/>
    <property type="match status" value="1"/>
</dbReference>
<reference evidence="5 6" key="1">
    <citation type="submission" date="2009-06" db="EMBL/GenBank/DDBJ databases">
        <title>The Genome Sequence of Lactobacillus coleohominis strain 101-4-CHN.</title>
        <authorList>
            <consortium name="The Broad Institute Genome Sequencing Platform"/>
            <person name="Ward D."/>
            <person name="Young S.K."/>
            <person name="Zeng Q."/>
            <person name="Koehrsen M."/>
            <person name="Alvarado L."/>
            <person name="Berlin A."/>
            <person name="Borenstein D."/>
            <person name="Chen Z."/>
            <person name="Engels R."/>
            <person name="Freedman E."/>
            <person name="Gellesch M."/>
            <person name="Goldberg J."/>
            <person name="Griggs A."/>
            <person name="Gujja S."/>
            <person name="Heiman D."/>
            <person name="Hepburn T."/>
            <person name="Howarth C."/>
            <person name="Jen D."/>
            <person name="Larson L."/>
            <person name="Lewis B."/>
            <person name="Mehta T."/>
            <person name="Park D."/>
            <person name="Pearson M."/>
            <person name="Roberts A."/>
            <person name="Saif S."/>
            <person name="Shea T."/>
            <person name="Shenoy N."/>
            <person name="Sisk P."/>
            <person name="Stolte C."/>
            <person name="Sykes S."/>
            <person name="Walk T."/>
            <person name="White J."/>
            <person name="Yandava C."/>
            <person name="Liu Y."/>
            <person name="Xu Q."/>
            <person name="Lander E."/>
            <person name="Nusbaum C."/>
            <person name="Galagan J."/>
            <person name="Birren B."/>
        </authorList>
    </citation>
    <scope>NUCLEOTIDE SEQUENCE [LARGE SCALE GENOMIC DNA]</scope>
    <source>
        <strain evidence="5 6">101-4-CHN</strain>
    </source>
</reference>
<feature type="compositionally biased region" description="Low complexity" evidence="4">
    <location>
        <begin position="107"/>
        <end position="117"/>
    </location>
</feature>
<dbReference type="PANTHER" id="PTHR10302:SF27">
    <property type="entry name" value="SINGLE-STRANDED DNA-BINDING PROTEIN"/>
    <property type="match status" value="1"/>
</dbReference>
<keyword evidence="1 2" id="KW-0238">DNA-binding</keyword>
<dbReference type="GO" id="GO:0003697">
    <property type="term" value="F:single-stranded DNA binding"/>
    <property type="evidence" value="ECO:0007669"/>
    <property type="project" value="UniProtKB-UniRule"/>
</dbReference>
<dbReference type="STRING" id="575594.HMPREF0501_01539"/>
<sequence>MLNRVVLTGRLTRDPELRYTGSGTAVCSFSVAVDRQFRNQNGDRDADFINCVIWRKSAENFANFTHKGSLVGIDGRLSTRNYENNQGQRVYVTEVTVENFALLEPRSSNQGSNNQGGYNQGNNGGFNNNQNFSQNNAFNNNGGNFSNNNPAQPAANNQPVFNQDNQVDLSTLPFNNDDSNDSSNGNGINIDDNSAMSTNKDNNSSSDNDAGDQPSIDDVPF</sequence>
<dbReference type="AlphaFoldDB" id="C7XXJ4"/>
<dbReference type="GO" id="GO:0006260">
    <property type="term" value="P:DNA replication"/>
    <property type="evidence" value="ECO:0007669"/>
    <property type="project" value="InterPro"/>
</dbReference>
<comment type="caution">
    <text evidence="2">Lacks conserved residue(s) required for the propagation of feature annotation.</text>
</comment>
<dbReference type="GO" id="GO:0009295">
    <property type="term" value="C:nucleoid"/>
    <property type="evidence" value="ECO:0007669"/>
    <property type="project" value="TreeGrafter"/>
</dbReference>
<dbReference type="OrthoDB" id="9809878at2"/>
<comment type="subunit">
    <text evidence="2">Homotetramer.</text>
</comment>
<dbReference type="FunFam" id="2.40.50.140:FF:000084">
    <property type="entry name" value="Single-stranded DNA-binding protein"/>
    <property type="match status" value="1"/>
</dbReference>
<dbReference type="NCBIfam" id="TIGR00621">
    <property type="entry name" value="ssb"/>
    <property type="match status" value="1"/>
</dbReference>
<accession>C7XXJ4</accession>
<feature type="compositionally biased region" description="Polar residues" evidence="4">
    <location>
        <begin position="164"/>
        <end position="174"/>
    </location>
</feature>
<dbReference type="Gene3D" id="2.40.50.140">
    <property type="entry name" value="Nucleic acid-binding proteins"/>
    <property type="match status" value="1"/>
</dbReference>
<dbReference type="PROSITE" id="PS50935">
    <property type="entry name" value="SSB"/>
    <property type="match status" value="1"/>
</dbReference>
<feature type="compositionally biased region" description="Low complexity" evidence="4">
    <location>
        <begin position="175"/>
        <end position="194"/>
    </location>
</feature>
<dbReference type="Proteomes" id="UP000003987">
    <property type="component" value="Unassembled WGS sequence"/>
</dbReference>
<dbReference type="InterPro" id="IPR012340">
    <property type="entry name" value="NA-bd_OB-fold"/>
</dbReference>
<name>C7XXJ4_9LACO</name>
<dbReference type="EMBL" id="GG698806">
    <property type="protein sequence ID" value="EEU29745.1"/>
    <property type="molecule type" value="Genomic_DNA"/>
</dbReference>
<dbReference type="HAMAP" id="MF_00984">
    <property type="entry name" value="SSB"/>
    <property type="match status" value="1"/>
</dbReference>
<dbReference type="CDD" id="cd04496">
    <property type="entry name" value="SSB_OBF"/>
    <property type="match status" value="1"/>
</dbReference>
<dbReference type="HOGENOM" id="CLU_078758_6_2_9"/>